<feature type="signal peptide" evidence="2">
    <location>
        <begin position="1"/>
        <end position="26"/>
    </location>
</feature>
<protein>
    <submittedName>
        <fullName evidence="4">DUF4047 domain-containing protein</fullName>
    </submittedName>
</protein>
<feature type="domain" description="DUF4047" evidence="3">
    <location>
        <begin position="28"/>
        <end position="152"/>
    </location>
</feature>
<gene>
    <name evidence="4" type="ORF">OWO78_05135</name>
</gene>
<dbReference type="InterPro" id="IPR025120">
    <property type="entry name" value="DUF4047"/>
</dbReference>
<dbReference type="EMBL" id="JAPNPE010000001">
    <property type="protein sequence ID" value="MDK7390823.1"/>
    <property type="molecule type" value="Genomic_DNA"/>
</dbReference>
<dbReference type="RefSeq" id="WP_000917482.1">
    <property type="nucleotide sequence ID" value="NZ_CP099450.1"/>
</dbReference>
<name>A0AAP5L4X9_9BACI</name>
<reference evidence="4" key="1">
    <citation type="submission" date="2022-11" db="EMBL/GenBank/DDBJ databases">
        <title>WGS-based characterization of Bacillus cereus isolated from food &amp; feed additives.</title>
        <authorList>
            <person name="Bogaerts B."/>
            <person name="Fraiture M.-A."/>
            <person name="Roosens N.H.C."/>
            <person name="De Keersmaecker S.C.J."/>
            <person name="Vanneste K."/>
        </authorList>
    </citation>
    <scope>NUCLEOTIDE SEQUENCE</scope>
    <source>
        <strain evidence="4">74.2</strain>
    </source>
</reference>
<evidence type="ECO:0000256" key="1">
    <source>
        <dbReference type="SAM" id="MobiDB-lite"/>
    </source>
</evidence>
<proteinExistence type="predicted"/>
<evidence type="ECO:0000259" key="3">
    <source>
        <dbReference type="Pfam" id="PF13256"/>
    </source>
</evidence>
<sequence length="306" mass="36146">MLKPPRKFKKMLILPCLCSITFYLGSQMMTYTEAAFVHETKVAATISTASIFPKTVDQLIEQAKQHKEVILHEYKGMKSKLNVRSTQEIEQALVIWKQGREKIAAERESLQKVYKSIEEPYNQIQEELKGHTTESNKQVFSYVNAGFHIVKENCEYIDKEVNLQVIDKQIQDFEKLLVDETAKQVSEAEKQKELEEKKLEEKKQEEAKKLEEKKQEEAKKLEEKKQEEAKKLEEKKQEEAKKLEEKKQEEAKKLEERKQEEAKKLEEKKQEEAKKLEGKKQEETKKLEEKKKQEEAKNQEDSKKQE</sequence>
<keyword evidence="2" id="KW-0732">Signal</keyword>
<feature type="chain" id="PRO_5043038250" evidence="2">
    <location>
        <begin position="27"/>
        <end position="306"/>
    </location>
</feature>
<organism evidence="4 5">
    <name type="scientific">Bacillus pacificus</name>
    <dbReference type="NCBI Taxonomy" id="2026187"/>
    <lineage>
        <taxon>Bacteria</taxon>
        <taxon>Bacillati</taxon>
        <taxon>Bacillota</taxon>
        <taxon>Bacilli</taxon>
        <taxon>Bacillales</taxon>
        <taxon>Bacillaceae</taxon>
        <taxon>Bacillus</taxon>
        <taxon>Bacillus cereus group</taxon>
    </lineage>
</organism>
<dbReference type="AlphaFoldDB" id="A0AAP5L4X9"/>
<feature type="region of interest" description="Disordered" evidence="1">
    <location>
        <begin position="187"/>
        <end position="306"/>
    </location>
</feature>
<dbReference type="Pfam" id="PF13256">
    <property type="entry name" value="DUF4047"/>
    <property type="match status" value="1"/>
</dbReference>
<evidence type="ECO:0000313" key="4">
    <source>
        <dbReference type="EMBL" id="MDK7390823.1"/>
    </source>
</evidence>
<accession>A0AAP5L4X9</accession>
<evidence type="ECO:0000313" key="5">
    <source>
        <dbReference type="Proteomes" id="UP001174229"/>
    </source>
</evidence>
<dbReference type="Proteomes" id="UP001174229">
    <property type="component" value="Unassembled WGS sequence"/>
</dbReference>
<evidence type="ECO:0000256" key="2">
    <source>
        <dbReference type="SAM" id="SignalP"/>
    </source>
</evidence>
<comment type="caution">
    <text evidence="4">The sequence shown here is derived from an EMBL/GenBank/DDBJ whole genome shotgun (WGS) entry which is preliminary data.</text>
</comment>